<comment type="similarity">
    <text evidence="2 6">Belongs to the CTL (choline transporter-like) family.</text>
</comment>
<reference evidence="8" key="1">
    <citation type="submission" date="2023-02" db="EMBL/GenBank/DDBJ databases">
        <title>Genome of toxic invasive species Heracleum sosnowskyi carries increased number of genes despite the absence of recent whole-genome duplications.</title>
        <authorList>
            <person name="Schelkunov M."/>
            <person name="Shtratnikova V."/>
            <person name="Makarenko M."/>
            <person name="Klepikova A."/>
            <person name="Omelchenko D."/>
            <person name="Novikova G."/>
            <person name="Obukhova E."/>
            <person name="Bogdanov V."/>
            <person name="Penin A."/>
            <person name="Logacheva M."/>
        </authorList>
    </citation>
    <scope>NUCLEOTIDE SEQUENCE</scope>
    <source>
        <strain evidence="8">Hsosn_3</strain>
        <tissue evidence="8">Leaf</tissue>
    </source>
</reference>
<comment type="subcellular location">
    <subcellularLocation>
        <location evidence="6">Cell membrane</location>
        <topology evidence="6">Multi-pass membrane protein</topology>
    </subcellularLocation>
    <subcellularLocation>
        <location evidence="1">Membrane</location>
        <topology evidence="1">Multi-pass membrane protein</topology>
    </subcellularLocation>
</comment>
<keyword evidence="3 6" id="KW-0812">Transmembrane</keyword>
<sequence length="545" mass="61037">MFQEDPTTKSSIFSTPSSSPTHPLLSKLYPPSLPTHPSSPQPDPETDPAHITYNHSPRPIKDLPFLIIFTLFVLSTFALGIFSIINHNPDSSYAFFYTYDTYTSSCIKPTNYNHSISFLSSLFLEKSNLFEILIWTLVITVVLSIPFGFCLLFLLKHYTKFIVYGSLPFFVIVPIFVNVYWFVACSVSSSCSQSFDLVYRILVLVFVFVVIGIVLWIFVANWHRVELTVKIIRVAANALSQNLGLFGVLPALSFGLVVYLVPVVVFLVFAKSNGKIVPREKNGEFYCAWKQYGWVPAYYVMAILTMLWSASAMVEAQVYVISGTIAQWYFSKNEATLKRSLRNSLRNAFGPSFGTVCFSGLLRFFVRLVRSAVDNAKQDLPGIVDVVLRCCVNTFMAAFDFLNEFTINLAAITGEAYCTSARMTYELLSRNLLSAVFVETVSTRVLSGISFVFAAIYGIVVCAILKGAIGTGNDSYFIAVMAWLLLLLVLGFVVQVLDNVIETVYVCYAIDRDTGNVCKQEVHDVYVHLPITRNHRSHISRTPLA</sequence>
<dbReference type="Pfam" id="PF04515">
    <property type="entry name" value="Choline_transpo"/>
    <property type="match status" value="1"/>
</dbReference>
<feature type="transmembrane region" description="Helical" evidence="6">
    <location>
        <begin position="132"/>
        <end position="154"/>
    </location>
</feature>
<evidence type="ECO:0000256" key="2">
    <source>
        <dbReference type="ARBA" id="ARBA00007168"/>
    </source>
</evidence>
<organism evidence="8 9">
    <name type="scientific">Heracleum sosnowskyi</name>
    <dbReference type="NCBI Taxonomy" id="360622"/>
    <lineage>
        <taxon>Eukaryota</taxon>
        <taxon>Viridiplantae</taxon>
        <taxon>Streptophyta</taxon>
        <taxon>Embryophyta</taxon>
        <taxon>Tracheophyta</taxon>
        <taxon>Spermatophyta</taxon>
        <taxon>Magnoliopsida</taxon>
        <taxon>eudicotyledons</taxon>
        <taxon>Gunneridae</taxon>
        <taxon>Pentapetalae</taxon>
        <taxon>asterids</taxon>
        <taxon>campanulids</taxon>
        <taxon>Apiales</taxon>
        <taxon>Apiaceae</taxon>
        <taxon>Apioideae</taxon>
        <taxon>apioid superclade</taxon>
        <taxon>Tordylieae</taxon>
        <taxon>Tordyliinae</taxon>
        <taxon>Heracleum</taxon>
    </lineage>
</organism>
<dbReference type="PANTHER" id="PTHR12385">
    <property type="entry name" value="CHOLINE TRANSPORTER-LIKE (SLC FAMILY 44)"/>
    <property type="match status" value="1"/>
</dbReference>
<comment type="caution">
    <text evidence="8">The sequence shown here is derived from an EMBL/GenBank/DDBJ whole genome shotgun (WGS) entry which is preliminary data.</text>
</comment>
<evidence type="ECO:0000256" key="6">
    <source>
        <dbReference type="RuleBase" id="RU368066"/>
    </source>
</evidence>
<evidence type="ECO:0000256" key="7">
    <source>
        <dbReference type="SAM" id="MobiDB-lite"/>
    </source>
</evidence>
<dbReference type="GO" id="GO:0022857">
    <property type="term" value="F:transmembrane transporter activity"/>
    <property type="evidence" value="ECO:0007669"/>
    <property type="project" value="UniProtKB-UniRule"/>
</dbReference>
<dbReference type="Proteomes" id="UP001237642">
    <property type="component" value="Unassembled WGS sequence"/>
</dbReference>
<feature type="region of interest" description="Disordered" evidence="7">
    <location>
        <begin position="1"/>
        <end position="51"/>
    </location>
</feature>
<evidence type="ECO:0000313" key="9">
    <source>
        <dbReference type="Proteomes" id="UP001237642"/>
    </source>
</evidence>
<feature type="transmembrane region" description="Helical" evidence="6">
    <location>
        <begin position="445"/>
        <end position="465"/>
    </location>
</feature>
<feature type="transmembrane region" description="Helical" evidence="6">
    <location>
        <begin position="243"/>
        <end position="269"/>
    </location>
</feature>
<feature type="transmembrane region" description="Helical" evidence="6">
    <location>
        <begin position="161"/>
        <end position="181"/>
    </location>
</feature>
<dbReference type="AlphaFoldDB" id="A0AAD8HNC7"/>
<feature type="transmembrane region" description="Helical" evidence="6">
    <location>
        <begin position="298"/>
        <end position="326"/>
    </location>
</feature>
<keyword evidence="4 6" id="KW-1133">Transmembrane helix</keyword>
<comment type="function">
    <text evidence="6">Choline transporter.</text>
</comment>
<feature type="compositionally biased region" description="Low complexity" evidence="7">
    <location>
        <begin position="8"/>
        <end position="30"/>
    </location>
</feature>
<dbReference type="InterPro" id="IPR007603">
    <property type="entry name" value="Choline_transptr-like"/>
</dbReference>
<evidence type="ECO:0000313" key="8">
    <source>
        <dbReference type="EMBL" id="KAK1370326.1"/>
    </source>
</evidence>
<feature type="compositionally biased region" description="Pro residues" evidence="7">
    <location>
        <begin position="31"/>
        <end position="43"/>
    </location>
</feature>
<feature type="transmembrane region" description="Helical" evidence="6">
    <location>
        <begin position="201"/>
        <end position="222"/>
    </location>
</feature>
<accession>A0AAD8HNC7</accession>
<keyword evidence="5 6" id="KW-0472">Membrane</keyword>
<keyword evidence="9" id="KW-1185">Reference proteome</keyword>
<protein>
    <recommendedName>
        <fullName evidence="6">Choline transporter-like protein</fullName>
    </recommendedName>
</protein>
<dbReference type="PANTHER" id="PTHR12385:SF98">
    <property type="entry name" value="CHOLINE TRANSPORTER-LIKE PROTEIN"/>
    <property type="match status" value="1"/>
</dbReference>
<proteinExistence type="inferred from homology"/>
<evidence type="ECO:0000256" key="4">
    <source>
        <dbReference type="ARBA" id="ARBA00022989"/>
    </source>
</evidence>
<gene>
    <name evidence="8" type="ORF">POM88_036418</name>
</gene>
<evidence type="ECO:0000256" key="1">
    <source>
        <dbReference type="ARBA" id="ARBA00004141"/>
    </source>
</evidence>
<feature type="transmembrane region" description="Helical" evidence="6">
    <location>
        <begin position="477"/>
        <end position="497"/>
    </location>
</feature>
<feature type="transmembrane region" description="Helical" evidence="6">
    <location>
        <begin position="63"/>
        <end position="85"/>
    </location>
</feature>
<evidence type="ECO:0000256" key="5">
    <source>
        <dbReference type="ARBA" id="ARBA00023136"/>
    </source>
</evidence>
<name>A0AAD8HNC7_9APIA</name>
<dbReference type="EMBL" id="JAUIZM010000008">
    <property type="protein sequence ID" value="KAK1370326.1"/>
    <property type="molecule type" value="Genomic_DNA"/>
</dbReference>
<dbReference type="GO" id="GO:0005886">
    <property type="term" value="C:plasma membrane"/>
    <property type="evidence" value="ECO:0007669"/>
    <property type="project" value="UniProtKB-SubCell"/>
</dbReference>
<reference evidence="8" key="2">
    <citation type="submission" date="2023-05" db="EMBL/GenBank/DDBJ databases">
        <authorList>
            <person name="Schelkunov M.I."/>
        </authorList>
    </citation>
    <scope>NUCLEOTIDE SEQUENCE</scope>
    <source>
        <strain evidence="8">Hsosn_3</strain>
        <tissue evidence="8">Leaf</tissue>
    </source>
</reference>
<evidence type="ECO:0000256" key="3">
    <source>
        <dbReference type="ARBA" id="ARBA00022692"/>
    </source>
</evidence>